<evidence type="ECO:0000256" key="1">
    <source>
        <dbReference type="ARBA" id="ARBA00004613"/>
    </source>
</evidence>
<organism evidence="4 5">
    <name type="scientific">Strix occidentalis caurina</name>
    <name type="common">northern spotted owl</name>
    <dbReference type="NCBI Taxonomy" id="311401"/>
    <lineage>
        <taxon>Eukaryota</taxon>
        <taxon>Metazoa</taxon>
        <taxon>Chordata</taxon>
        <taxon>Craniata</taxon>
        <taxon>Vertebrata</taxon>
        <taxon>Euteleostomi</taxon>
        <taxon>Archelosauria</taxon>
        <taxon>Archosauria</taxon>
        <taxon>Dinosauria</taxon>
        <taxon>Saurischia</taxon>
        <taxon>Theropoda</taxon>
        <taxon>Coelurosauria</taxon>
        <taxon>Aves</taxon>
        <taxon>Neognathae</taxon>
        <taxon>Neoaves</taxon>
        <taxon>Telluraves</taxon>
        <taxon>Strigiformes</taxon>
        <taxon>Strigidae</taxon>
        <taxon>Strix</taxon>
    </lineage>
</organism>
<dbReference type="InterPro" id="IPR001916">
    <property type="entry name" value="Glyco_hydro_22"/>
</dbReference>
<protein>
    <recommendedName>
        <fullName evidence="6">Lysozyme</fullName>
    </recommendedName>
</protein>
<name>A0A8D0EM48_STROC</name>
<reference evidence="4" key="1">
    <citation type="submission" date="2025-08" db="UniProtKB">
        <authorList>
            <consortium name="Ensembl"/>
        </authorList>
    </citation>
    <scope>IDENTIFICATION</scope>
</reference>
<keyword evidence="5" id="KW-1185">Reference proteome</keyword>
<dbReference type="Proteomes" id="UP000694551">
    <property type="component" value="Unplaced"/>
</dbReference>
<dbReference type="PANTHER" id="PTHR11407">
    <property type="entry name" value="LYSOZYME C"/>
    <property type="match status" value="1"/>
</dbReference>
<proteinExistence type="predicted"/>
<evidence type="ECO:0000256" key="2">
    <source>
        <dbReference type="ARBA" id="ARBA00022525"/>
    </source>
</evidence>
<evidence type="ECO:0008006" key="6">
    <source>
        <dbReference type="Google" id="ProtNLM"/>
    </source>
</evidence>
<sequence length="163" mass="17688">GAGLGCLTVLYCLFTPSKVFSQCNLSHVLQKEGLDDYGGYRLCMAFYESTFNTAAQSIKANGSANYSVFQISSQLWCTDDHSPLDNGYRVACRGTTALLLQSQPKEQRQQPKPSRSTQLHPLVKMKPWGYAGPSLANLMPVAAGSWSDEWLGPAPLFVCAGCG</sequence>
<feature type="signal peptide" evidence="3">
    <location>
        <begin position="1"/>
        <end position="21"/>
    </location>
</feature>
<dbReference type="SMART" id="SM00263">
    <property type="entry name" value="LYZ1"/>
    <property type="match status" value="1"/>
</dbReference>
<dbReference type="GO" id="GO:0005576">
    <property type="term" value="C:extracellular region"/>
    <property type="evidence" value="ECO:0007669"/>
    <property type="project" value="UniProtKB-SubCell"/>
</dbReference>
<feature type="chain" id="PRO_5034429386" description="Lysozyme" evidence="3">
    <location>
        <begin position="22"/>
        <end position="163"/>
    </location>
</feature>
<dbReference type="Ensembl" id="ENSSOCT00000002228.1">
    <property type="protein sequence ID" value="ENSSOCP00000002180.1"/>
    <property type="gene ID" value="ENSSOCG00000001703.1"/>
</dbReference>
<dbReference type="GO" id="GO:0003796">
    <property type="term" value="F:lysozyme activity"/>
    <property type="evidence" value="ECO:0007669"/>
    <property type="project" value="TreeGrafter"/>
</dbReference>
<evidence type="ECO:0000313" key="4">
    <source>
        <dbReference type="Ensembl" id="ENSSOCP00000002180.1"/>
    </source>
</evidence>
<dbReference type="Gene3D" id="1.10.530.10">
    <property type="match status" value="1"/>
</dbReference>
<evidence type="ECO:0000256" key="3">
    <source>
        <dbReference type="SAM" id="SignalP"/>
    </source>
</evidence>
<dbReference type="PANTHER" id="PTHR11407:SF62">
    <property type="entry name" value="LYSOZYME-LIKE PROTEIN 1-RELATED"/>
    <property type="match status" value="1"/>
</dbReference>
<dbReference type="SUPFAM" id="SSF53955">
    <property type="entry name" value="Lysozyme-like"/>
    <property type="match status" value="1"/>
</dbReference>
<comment type="subcellular location">
    <subcellularLocation>
        <location evidence="1">Secreted</location>
    </subcellularLocation>
</comment>
<dbReference type="AlphaFoldDB" id="A0A8D0EM48"/>
<keyword evidence="2" id="KW-0964">Secreted</keyword>
<dbReference type="InterPro" id="IPR023346">
    <property type="entry name" value="Lysozyme-like_dom_sf"/>
</dbReference>
<reference evidence="4" key="2">
    <citation type="submission" date="2025-09" db="UniProtKB">
        <authorList>
            <consortium name="Ensembl"/>
        </authorList>
    </citation>
    <scope>IDENTIFICATION</scope>
</reference>
<accession>A0A8D0EM48</accession>
<dbReference type="PROSITE" id="PS51348">
    <property type="entry name" value="GLYCOSYL_HYDROL_F22_2"/>
    <property type="match status" value="1"/>
</dbReference>
<keyword evidence="3" id="KW-0732">Signal</keyword>
<dbReference type="Pfam" id="PF00062">
    <property type="entry name" value="Lys"/>
    <property type="match status" value="1"/>
</dbReference>
<evidence type="ECO:0000313" key="5">
    <source>
        <dbReference type="Proteomes" id="UP000694551"/>
    </source>
</evidence>